<dbReference type="STRING" id="1182541.W9ZLI6"/>
<gene>
    <name evidence="2" type="ORF">A1O1_00459</name>
</gene>
<feature type="compositionally biased region" description="Basic and acidic residues" evidence="1">
    <location>
        <begin position="363"/>
        <end position="385"/>
    </location>
</feature>
<dbReference type="OrthoDB" id="4851849at2759"/>
<dbReference type="PANTHER" id="PTHR42037:SF1">
    <property type="match status" value="1"/>
</dbReference>
<comment type="caution">
    <text evidence="2">The sequence shown here is derived from an EMBL/GenBank/DDBJ whole genome shotgun (WGS) entry which is preliminary data.</text>
</comment>
<keyword evidence="3" id="KW-1185">Reference proteome</keyword>
<dbReference type="Proteomes" id="UP000019484">
    <property type="component" value="Unassembled WGS sequence"/>
</dbReference>
<feature type="compositionally biased region" description="Polar residues" evidence="1">
    <location>
        <begin position="342"/>
        <end position="355"/>
    </location>
</feature>
<reference evidence="2 3" key="1">
    <citation type="submission" date="2013-03" db="EMBL/GenBank/DDBJ databases">
        <title>The Genome Sequence of Capronia coronata CBS 617.96.</title>
        <authorList>
            <consortium name="The Broad Institute Genomics Platform"/>
            <person name="Cuomo C."/>
            <person name="de Hoog S."/>
            <person name="Gorbushina A."/>
            <person name="Walker B."/>
            <person name="Young S.K."/>
            <person name="Zeng Q."/>
            <person name="Gargeya S."/>
            <person name="Fitzgerald M."/>
            <person name="Haas B."/>
            <person name="Abouelleil A."/>
            <person name="Allen A.W."/>
            <person name="Alvarado L."/>
            <person name="Arachchi H.M."/>
            <person name="Berlin A.M."/>
            <person name="Chapman S.B."/>
            <person name="Gainer-Dewar J."/>
            <person name="Goldberg J."/>
            <person name="Griggs A."/>
            <person name="Gujja S."/>
            <person name="Hansen M."/>
            <person name="Howarth C."/>
            <person name="Imamovic A."/>
            <person name="Ireland A."/>
            <person name="Larimer J."/>
            <person name="McCowan C."/>
            <person name="Murphy C."/>
            <person name="Pearson M."/>
            <person name="Poon T.W."/>
            <person name="Priest M."/>
            <person name="Roberts A."/>
            <person name="Saif S."/>
            <person name="Shea T."/>
            <person name="Sisk P."/>
            <person name="Sykes S."/>
            <person name="Wortman J."/>
            <person name="Nusbaum C."/>
            <person name="Birren B."/>
        </authorList>
    </citation>
    <scope>NUCLEOTIDE SEQUENCE [LARGE SCALE GENOMIC DNA]</scope>
    <source>
        <strain evidence="2 3">CBS 617.96</strain>
    </source>
</reference>
<dbReference type="GeneID" id="19155367"/>
<accession>W9ZLI6</accession>
<proteinExistence type="predicted"/>
<evidence type="ECO:0000313" key="2">
    <source>
        <dbReference type="EMBL" id="EXJ95339.1"/>
    </source>
</evidence>
<evidence type="ECO:0000313" key="3">
    <source>
        <dbReference type="Proteomes" id="UP000019484"/>
    </source>
</evidence>
<organism evidence="2 3">
    <name type="scientific">Capronia coronata CBS 617.96</name>
    <dbReference type="NCBI Taxonomy" id="1182541"/>
    <lineage>
        <taxon>Eukaryota</taxon>
        <taxon>Fungi</taxon>
        <taxon>Dikarya</taxon>
        <taxon>Ascomycota</taxon>
        <taxon>Pezizomycotina</taxon>
        <taxon>Eurotiomycetes</taxon>
        <taxon>Chaetothyriomycetidae</taxon>
        <taxon>Chaetothyriales</taxon>
        <taxon>Herpotrichiellaceae</taxon>
        <taxon>Capronia</taxon>
    </lineage>
</organism>
<sequence>MNTNEKPALQVEDEIFSRCIHLSHRRVKVYSTWLLRAIRNTTRTMGAGSNAEDAYMLKEFQRLETLTSTPYQLCSHAHALWRHRLVEILSIRHIAHSHRGIWSDIRHDLGRLGSWSKAVRMLILGAVTFPQRIENAKVEIIGTNGPADLPNRLSSTDLSGVVRRMVPADQISLVEQLSQALSEANAVAQVEDRFREEYAQIKPRPHAELLVLEHFHRNGLDFVTDDRYIGCSKPSCYCCHIYMQCHPGRFAPRPCHGNLNTAQPQEHHTFKMLQDMLIYIRRDLQEQILSRRPKRARLPNSTTGMSSVVLDVDALLASARHTSQSHDDHDDNDSNDFGESLAVSSNSEGENAGNDTSEEDTASTEHESSNKLDQMRPHERQHEELEPFTDGDDAGILLFRGRKKHISP</sequence>
<dbReference type="Pfam" id="PF14441">
    <property type="entry name" value="OTT_1508_deam"/>
    <property type="match status" value="1"/>
</dbReference>
<evidence type="ECO:0000256" key="1">
    <source>
        <dbReference type="SAM" id="MobiDB-lite"/>
    </source>
</evidence>
<dbReference type="PANTHER" id="PTHR42037">
    <property type="match status" value="1"/>
</dbReference>
<feature type="region of interest" description="Disordered" evidence="1">
    <location>
        <begin position="320"/>
        <end position="408"/>
    </location>
</feature>
<protein>
    <submittedName>
        <fullName evidence="2">Uncharacterized protein</fullName>
    </submittedName>
</protein>
<dbReference type="RefSeq" id="XP_007719568.1">
    <property type="nucleotide sequence ID" value="XM_007721378.1"/>
</dbReference>
<name>W9ZLI6_9EURO</name>
<dbReference type="HOGENOM" id="CLU_027514_3_0_1"/>
<dbReference type="AlphaFoldDB" id="W9ZLI6"/>
<dbReference type="EMBL" id="AMWN01000001">
    <property type="protein sequence ID" value="EXJ95339.1"/>
    <property type="molecule type" value="Genomic_DNA"/>
</dbReference>
<dbReference type="InterPro" id="IPR027796">
    <property type="entry name" value="OTT_1508_deam-like"/>
</dbReference>
<dbReference type="eggNOG" id="ENOG502SKGQ">
    <property type="taxonomic scope" value="Eukaryota"/>
</dbReference>